<dbReference type="InterPro" id="IPR050640">
    <property type="entry name" value="Bact_2-comp_sensor_kinase"/>
</dbReference>
<dbReference type="Gene3D" id="3.30.565.10">
    <property type="entry name" value="Histidine kinase-like ATPase, C-terminal domain"/>
    <property type="match status" value="1"/>
</dbReference>
<dbReference type="InterPro" id="IPR003660">
    <property type="entry name" value="HAMP_dom"/>
</dbReference>
<dbReference type="Proteomes" id="UP000595841">
    <property type="component" value="Chromosome"/>
</dbReference>
<dbReference type="SUPFAM" id="SSF55874">
    <property type="entry name" value="ATPase domain of HSP90 chaperone/DNA topoisomerase II/histidine kinase"/>
    <property type="match status" value="1"/>
</dbReference>
<evidence type="ECO:0000256" key="7">
    <source>
        <dbReference type="ARBA" id="ARBA00022777"/>
    </source>
</evidence>
<keyword evidence="2" id="KW-1003">Cell membrane</keyword>
<dbReference type="EMBL" id="CP068595">
    <property type="protein sequence ID" value="QQZ61295.1"/>
    <property type="molecule type" value="Genomic_DNA"/>
</dbReference>
<evidence type="ECO:0000256" key="8">
    <source>
        <dbReference type="ARBA" id="ARBA00022840"/>
    </source>
</evidence>
<feature type="domain" description="HAMP" evidence="13">
    <location>
        <begin position="26"/>
        <end position="78"/>
    </location>
</feature>
<keyword evidence="6" id="KW-0547">Nucleotide-binding</keyword>
<keyword evidence="15" id="KW-1185">Reference proteome</keyword>
<evidence type="ECO:0000256" key="10">
    <source>
        <dbReference type="ARBA" id="ARBA00023012"/>
    </source>
</evidence>
<evidence type="ECO:0000256" key="3">
    <source>
        <dbReference type="ARBA" id="ARBA00022553"/>
    </source>
</evidence>
<evidence type="ECO:0000259" key="13">
    <source>
        <dbReference type="PROSITE" id="PS50885"/>
    </source>
</evidence>
<dbReference type="GO" id="GO:0005524">
    <property type="term" value="F:ATP binding"/>
    <property type="evidence" value="ECO:0007669"/>
    <property type="project" value="UniProtKB-KW"/>
</dbReference>
<gene>
    <name evidence="14" type="ORF">JI735_00285</name>
</gene>
<dbReference type="SUPFAM" id="SSF158472">
    <property type="entry name" value="HAMP domain-like"/>
    <property type="match status" value="1"/>
</dbReference>
<evidence type="ECO:0000256" key="12">
    <source>
        <dbReference type="SAM" id="Phobius"/>
    </source>
</evidence>
<evidence type="ECO:0000256" key="2">
    <source>
        <dbReference type="ARBA" id="ARBA00022475"/>
    </source>
</evidence>
<dbReference type="InterPro" id="IPR010559">
    <property type="entry name" value="Sig_transdc_His_kin_internal"/>
</dbReference>
<keyword evidence="10" id="KW-0902">Two-component regulatory system</keyword>
<keyword evidence="4" id="KW-0808">Transferase</keyword>
<evidence type="ECO:0000256" key="6">
    <source>
        <dbReference type="ARBA" id="ARBA00022741"/>
    </source>
</evidence>
<dbReference type="PROSITE" id="PS50885">
    <property type="entry name" value="HAMP"/>
    <property type="match status" value="1"/>
</dbReference>
<organism evidence="14 15">
    <name type="scientific">Paenibacillus sonchi</name>
    <dbReference type="NCBI Taxonomy" id="373687"/>
    <lineage>
        <taxon>Bacteria</taxon>
        <taxon>Bacillati</taxon>
        <taxon>Bacillota</taxon>
        <taxon>Bacilli</taxon>
        <taxon>Bacillales</taxon>
        <taxon>Paenibacillaceae</taxon>
        <taxon>Paenibacillus</taxon>
        <taxon>Paenibacillus sonchi group</taxon>
    </lineage>
</organism>
<comment type="subcellular location">
    <subcellularLocation>
        <location evidence="1">Cell membrane</location>
        <topology evidence="1">Multi-pass membrane protein</topology>
    </subcellularLocation>
</comment>
<dbReference type="GO" id="GO:0005886">
    <property type="term" value="C:plasma membrane"/>
    <property type="evidence" value="ECO:0007669"/>
    <property type="project" value="UniProtKB-SubCell"/>
</dbReference>
<evidence type="ECO:0000313" key="15">
    <source>
        <dbReference type="Proteomes" id="UP000595841"/>
    </source>
</evidence>
<accession>A0A974PCD7</accession>
<name>A0A974PCD7_9BACL</name>
<protein>
    <submittedName>
        <fullName evidence="14">Histidine kinase</fullName>
    </submittedName>
</protein>
<keyword evidence="7 14" id="KW-0418">Kinase</keyword>
<dbReference type="GO" id="GO:0000155">
    <property type="term" value="F:phosphorelay sensor kinase activity"/>
    <property type="evidence" value="ECO:0007669"/>
    <property type="project" value="InterPro"/>
</dbReference>
<dbReference type="RefSeq" id="WP_202676921.1">
    <property type="nucleotide sequence ID" value="NZ_CP068595.1"/>
</dbReference>
<proteinExistence type="predicted"/>
<evidence type="ECO:0000256" key="11">
    <source>
        <dbReference type="ARBA" id="ARBA00023136"/>
    </source>
</evidence>
<dbReference type="Gene3D" id="6.10.340.10">
    <property type="match status" value="1"/>
</dbReference>
<reference evidence="14 15" key="1">
    <citation type="submission" date="2021-01" db="EMBL/GenBank/DDBJ databases">
        <title>Whole genome sequence of Paenibacillus sonchi LMG 24727 for comparative genomics.</title>
        <authorList>
            <person name="Lee G."/>
            <person name="Kim M.-J."/>
            <person name="Lim K."/>
            <person name="Shin J.-H."/>
        </authorList>
    </citation>
    <scope>NUCLEOTIDE SEQUENCE [LARGE SCALE GENOMIC DNA]</scope>
    <source>
        <strain evidence="14 15">LMG 24727</strain>
    </source>
</reference>
<keyword evidence="11 12" id="KW-0472">Membrane</keyword>
<keyword evidence="9 12" id="KW-1133">Transmembrane helix</keyword>
<dbReference type="PANTHER" id="PTHR34220">
    <property type="entry name" value="SENSOR HISTIDINE KINASE YPDA"/>
    <property type="match status" value="1"/>
</dbReference>
<dbReference type="InterPro" id="IPR036890">
    <property type="entry name" value="HATPase_C_sf"/>
</dbReference>
<evidence type="ECO:0000313" key="14">
    <source>
        <dbReference type="EMBL" id="QQZ61295.1"/>
    </source>
</evidence>
<sequence>MDLSHFSLFFALCLIIAFICYKWLSKKITKPVKEIITTMRHVKNGDFNARYRSKTKDEFEFIGTSLNSMIAELKQKIDKEYILVLKQRESEYKALQSQIQPHFIFNTLNGFITLNQIGETTLLEKSIFDLTIMLRFILNHQDMTTLEEEFSFIENYCSLQKLRFGSRLNTSIVCEEAIKKGLIPKLLLQPLVENAIIHGIEPLNQPCLLIISASKITRDEIVYIRIRIEDDGHGFDATRPLTGENIGISNTKDRLRLCYPNHIFQFESSPMNGTRILIDIPEVELNYEHSNS</sequence>
<dbReference type="PANTHER" id="PTHR34220:SF11">
    <property type="entry name" value="SENSOR PROTEIN KINASE HPTS"/>
    <property type="match status" value="1"/>
</dbReference>
<evidence type="ECO:0000256" key="4">
    <source>
        <dbReference type="ARBA" id="ARBA00022679"/>
    </source>
</evidence>
<evidence type="ECO:0000256" key="5">
    <source>
        <dbReference type="ARBA" id="ARBA00022692"/>
    </source>
</evidence>
<dbReference type="KEGG" id="pson:JI735_00285"/>
<feature type="transmembrane region" description="Helical" evidence="12">
    <location>
        <begin position="6"/>
        <end position="24"/>
    </location>
</feature>
<evidence type="ECO:0000256" key="1">
    <source>
        <dbReference type="ARBA" id="ARBA00004651"/>
    </source>
</evidence>
<dbReference type="AlphaFoldDB" id="A0A974PCD7"/>
<dbReference type="Pfam" id="PF00672">
    <property type="entry name" value="HAMP"/>
    <property type="match status" value="1"/>
</dbReference>
<dbReference type="CDD" id="cd06225">
    <property type="entry name" value="HAMP"/>
    <property type="match status" value="1"/>
</dbReference>
<keyword evidence="5 12" id="KW-0812">Transmembrane</keyword>
<evidence type="ECO:0000256" key="9">
    <source>
        <dbReference type="ARBA" id="ARBA00022989"/>
    </source>
</evidence>
<keyword evidence="8" id="KW-0067">ATP-binding</keyword>
<keyword evidence="3" id="KW-0597">Phosphoprotein</keyword>
<dbReference type="SMART" id="SM00304">
    <property type="entry name" value="HAMP"/>
    <property type="match status" value="1"/>
</dbReference>
<dbReference type="Pfam" id="PF06580">
    <property type="entry name" value="His_kinase"/>
    <property type="match status" value="1"/>
</dbReference>